<evidence type="ECO:0000313" key="2">
    <source>
        <dbReference type="Proteomes" id="UP000179001"/>
    </source>
</evidence>
<dbReference type="InterPro" id="IPR003789">
    <property type="entry name" value="Asn/Gln_tRNA_amidoTrase-B-like"/>
</dbReference>
<dbReference type="InterPro" id="IPR042184">
    <property type="entry name" value="YqeY/Aim41_N"/>
</dbReference>
<dbReference type="Gene3D" id="1.10.1510.10">
    <property type="entry name" value="Uncharacterised protein YqeY/AIM41 PF09424, N-terminal domain"/>
    <property type="match status" value="1"/>
</dbReference>
<dbReference type="Proteomes" id="UP000179001">
    <property type="component" value="Unassembled WGS sequence"/>
</dbReference>
<dbReference type="PANTHER" id="PTHR28055:SF1">
    <property type="entry name" value="ALTERED INHERITANCE OF MITOCHONDRIA PROTEIN 41, MITOCHONDRIAL"/>
    <property type="match status" value="1"/>
</dbReference>
<dbReference type="Gene3D" id="1.10.10.410">
    <property type="match status" value="1"/>
</dbReference>
<comment type="caution">
    <text evidence="1">The sequence shown here is derived from an EMBL/GenBank/DDBJ whole genome shotgun (WGS) entry which is preliminary data.</text>
</comment>
<dbReference type="Pfam" id="PF09424">
    <property type="entry name" value="YqeY"/>
    <property type="match status" value="1"/>
</dbReference>
<dbReference type="AlphaFoldDB" id="A0A1F5SYV1"/>
<dbReference type="GO" id="GO:0016884">
    <property type="term" value="F:carbon-nitrogen ligase activity, with glutamine as amido-N-donor"/>
    <property type="evidence" value="ECO:0007669"/>
    <property type="project" value="InterPro"/>
</dbReference>
<dbReference type="STRING" id="1798002.A2478_05350"/>
<dbReference type="SUPFAM" id="SSF89095">
    <property type="entry name" value="GatB/YqeY motif"/>
    <property type="match status" value="1"/>
</dbReference>
<dbReference type="PANTHER" id="PTHR28055">
    <property type="entry name" value="ALTERED INHERITANCE OF MITOCHONDRIA PROTEIN 41, MITOCHONDRIAL"/>
    <property type="match status" value="1"/>
</dbReference>
<accession>A0A1F5SYV1</accession>
<evidence type="ECO:0008006" key="3">
    <source>
        <dbReference type="Google" id="ProtNLM"/>
    </source>
</evidence>
<proteinExistence type="predicted"/>
<gene>
    <name evidence="1" type="ORF">A2478_05350</name>
</gene>
<dbReference type="InterPro" id="IPR023168">
    <property type="entry name" value="GatB_Yqey_C_2"/>
</dbReference>
<evidence type="ECO:0000313" key="1">
    <source>
        <dbReference type="EMBL" id="OGF31880.1"/>
    </source>
</evidence>
<name>A0A1F5SYV1_9BACT</name>
<sequence length="148" mass="16798">MSLLKQIEQDFIKSLKEKNTEQLSLLRLLKSAIKNKSIELGADISQDQVIQLIKSEVKKRRESIEAYVSGGRQELADKEQREINFLQIYLPAQMSEQEIKTIIASTVETLDNDKKQNFGLVMRAVMQALKGSSDGQTVSRLVKEFLGQ</sequence>
<reference evidence="1 2" key="1">
    <citation type="journal article" date="2016" name="Nat. Commun.">
        <title>Thousands of microbial genomes shed light on interconnected biogeochemical processes in an aquifer system.</title>
        <authorList>
            <person name="Anantharaman K."/>
            <person name="Brown C.T."/>
            <person name="Hug L.A."/>
            <person name="Sharon I."/>
            <person name="Castelle C.J."/>
            <person name="Probst A.J."/>
            <person name="Thomas B.C."/>
            <person name="Singh A."/>
            <person name="Wilkins M.J."/>
            <person name="Karaoz U."/>
            <person name="Brodie E.L."/>
            <person name="Williams K.H."/>
            <person name="Hubbard S.S."/>
            <person name="Banfield J.F."/>
        </authorList>
    </citation>
    <scope>NUCLEOTIDE SEQUENCE [LARGE SCALE GENOMIC DNA]</scope>
</reference>
<protein>
    <recommendedName>
        <fullName evidence="3">Glutamyl-tRNA amidotransferase</fullName>
    </recommendedName>
</protein>
<dbReference type="InterPro" id="IPR019004">
    <property type="entry name" value="YqeY/Aim41"/>
</dbReference>
<dbReference type="EMBL" id="MFGJ01000007">
    <property type="protein sequence ID" value="OGF31880.1"/>
    <property type="molecule type" value="Genomic_DNA"/>
</dbReference>
<organism evidence="1 2">
    <name type="scientific">Candidatus Falkowbacteria bacterium RIFOXYC2_FULL_36_12</name>
    <dbReference type="NCBI Taxonomy" id="1798002"/>
    <lineage>
        <taxon>Bacteria</taxon>
        <taxon>Candidatus Falkowiibacteriota</taxon>
    </lineage>
</organism>